<proteinExistence type="predicted"/>
<sequence>MPILVTESVDDSDINDEDSSSEDGDRIQEKLKFKKKTVYFLTWARILQLRAFRDVLADGLQMHFLENELLQAIFEYVPPPTLDSSRSRPDPDFNTGSDTDTSVSKRKTKGKQAKNRREEIDHLPLIKT</sequence>
<evidence type="ECO:0000313" key="3">
    <source>
        <dbReference type="Proteomes" id="UP000789342"/>
    </source>
</evidence>
<feature type="region of interest" description="Disordered" evidence="1">
    <location>
        <begin position="80"/>
        <end position="128"/>
    </location>
</feature>
<name>A0A9N9JID6_9GLOM</name>
<gene>
    <name evidence="2" type="ORF">AMORRO_LOCUS17568</name>
</gene>
<dbReference type="EMBL" id="CAJVPV010055107">
    <property type="protein sequence ID" value="CAG8784065.1"/>
    <property type="molecule type" value="Genomic_DNA"/>
</dbReference>
<dbReference type="AlphaFoldDB" id="A0A9N9JID6"/>
<dbReference type="PANTHER" id="PTHR12354">
    <property type="entry name" value="INTERFERON-RELATED DEVELOPMENTAL REGULATOR"/>
    <property type="match status" value="1"/>
</dbReference>
<reference evidence="2" key="1">
    <citation type="submission" date="2021-06" db="EMBL/GenBank/DDBJ databases">
        <authorList>
            <person name="Kallberg Y."/>
            <person name="Tangrot J."/>
            <person name="Rosling A."/>
        </authorList>
    </citation>
    <scope>NUCLEOTIDE SEQUENCE</scope>
    <source>
        <strain evidence="2">CL551</strain>
    </source>
</reference>
<dbReference type="PANTHER" id="PTHR12354:SF1">
    <property type="entry name" value="INTERFERON-RELATED DEVELOPMENTAL REGULATOR 1"/>
    <property type="match status" value="1"/>
</dbReference>
<dbReference type="OrthoDB" id="18978at2759"/>
<organism evidence="2 3">
    <name type="scientific">Acaulospora morrowiae</name>
    <dbReference type="NCBI Taxonomy" id="94023"/>
    <lineage>
        <taxon>Eukaryota</taxon>
        <taxon>Fungi</taxon>
        <taxon>Fungi incertae sedis</taxon>
        <taxon>Mucoromycota</taxon>
        <taxon>Glomeromycotina</taxon>
        <taxon>Glomeromycetes</taxon>
        <taxon>Diversisporales</taxon>
        <taxon>Acaulosporaceae</taxon>
        <taxon>Acaulospora</taxon>
    </lineage>
</organism>
<feature type="compositionally biased region" description="Acidic residues" evidence="1">
    <location>
        <begin position="8"/>
        <end position="22"/>
    </location>
</feature>
<protein>
    <submittedName>
        <fullName evidence="2">16322_t:CDS:1</fullName>
    </submittedName>
</protein>
<evidence type="ECO:0000256" key="1">
    <source>
        <dbReference type="SAM" id="MobiDB-lite"/>
    </source>
</evidence>
<feature type="compositionally biased region" description="Basic and acidic residues" evidence="1">
    <location>
        <begin position="115"/>
        <end position="128"/>
    </location>
</feature>
<dbReference type="Proteomes" id="UP000789342">
    <property type="component" value="Unassembled WGS sequence"/>
</dbReference>
<accession>A0A9N9JID6</accession>
<feature type="compositionally biased region" description="Basic residues" evidence="1">
    <location>
        <begin position="104"/>
        <end position="114"/>
    </location>
</feature>
<keyword evidence="3" id="KW-1185">Reference proteome</keyword>
<dbReference type="InterPro" id="IPR039777">
    <property type="entry name" value="IFRD"/>
</dbReference>
<feature type="region of interest" description="Disordered" evidence="1">
    <location>
        <begin position="1"/>
        <end position="25"/>
    </location>
</feature>
<comment type="caution">
    <text evidence="2">The sequence shown here is derived from an EMBL/GenBank/DDBJ whole genome shotgun (WGS) entry which is preliminary data.</text>
</comment>
<feature type="non-terminal residue" evidence="2">
    <location>
        <position position="128"/>
    </location>
</feature>
<evidence type="ECO:0000313" key="2">
    <source>
        <dbReference type="EMBL" id="CAG8784065.1"/>
    </source>
</evidence>